<evidence type="ECO:0000313" key="1">
    <source>
        <dbReference type="EMBL" id="KAI0040633.1"/>
    </source>
</evidence>
<name>A0ACB8R9F0_9AGAM</name>
<protein>
    <submittedName>
        <fullName evidence="1">Uncharacterized protein</fullName>
    </submittedName>
</protein>
<comment type="caution">
    <text evidence="1">The sequence shown here is derived from an EMBL/GenBank/DDBJ whole genome shotgun (WGS) entry which is preliminary data.</text>
</comment>
<proteinExistence type="predicted"/>
<dbReference type="EMBL" id="MU276180">
    <property type="protein sequence ID" value="KAI0040633.1"/>
    <property type="molecule type" value="Genomic_DNA"/>
</dbReference>
<sequence>MPFDSTRSQPSLLPRTPHKSRAPPTPPLSPEVDATPHGLTQPSSEPTPGKSEMEVGVGRALEALIDERIQARFEILFSERIAQSGARLAESEKSRGSDKGKDSRIVTTATSLENRVEEVGNDEREVLVQRIQNLERQLKEAEDGLTQTKSKQEVDTRAAANVQRGRGQLRDKFDKLVVDVARDRESAVNDRKTLAELRTKVDTLSGTVDEDLRPYLTEMGSKVVAYVDEEVVPCMHWLKTAAQELNERLTSVEKKVESLAEDIAERRRESEERLDEVNEALKDAISNSARQLTQVKIELSSKATESGAATRKEAEKNQTRIAGVLSEMKELRRAVEGNNTAILERRLDYVEAYVCQVPPTDPYERHEWVSDFRRMKERASGKPDERGMPFSPLLFRSIPWPVAVSPSSVADLTKEAIRSFVLNDMRKTPKERFRELMLKWHPDKWENIKLTIAEADKKDVMEGVNVVAAVVTEMKYLTKI</sequence>
<reference evidence="1" key="1">
    <citation type="submission" date="2021-02" db="EMBL/GenBank/DDBJ databases">
        <authorList>
            <consortium name="DOE Joint Genome Institute"/>
            <person name="Ahrendt S."/>
            <person name="Looney B.P."/>
            <person name="Miyauchi S."/>
            <person name="Morin E."/>
            <person name="Drula E."/>
            <person name="Courty P.E."/>
            <person name="Chicoki N."/>
            <person name="Fauchery L."/>
            <person name="Kohler A."/>
            <person name="Kuo A."/>
            <person name="Labutti K."/>
            <person name="Pangilinan J."/>
            <person name="Lipzen A."/>
            <person name="Riley R."/>
            <person name="Andreopoulos W."/>
            <person name="He G."/>
            <person name="Johnson J."/>
            <person name="Barry K.W."/>
            <person name="Grigoriev I.V."/>
            <person name="Nagy L."/>
            <person name="Hibbett D."/>
            <person name="Henrissat B."/>
            <person name="Matheny P.B."/>
            <person name="Labbe J."/>
            <person name="Martin F."/>
        </authorList>
    </citation>
    <scope>NUCLEOTIDE SEQUENCE</scope>
    <source>
        <strain evidence="1">FP105234-sp</strain>
    </source>
</reference>
<evidence type="ECO:0000313" key="2">
    <source>
        <dbReference type="Proteomes" id="UP000814033"/>
    </source>
</evidence>
<gene>
    <name evidence="1" type="ORF">FA95DRAFT_1566234</name>
</gene>
<organism evidence="1 2">
    <name type="scientific">Auriscalpium vulgare</name>
    <dbReference type="NCBI Taxonomy" id="40419"/>
    <lineage>
        <taxon>Eukaryota</taxon>
        <taxon>Fungi</taxon>
        <taxon>Dikarya</taxon>
        <taxon>Basidiomycota</taxon>
        <taxon>Agaricomycotina</taxon>
        <taxon>Agaricomycetes</taxon>
        <taxon>Russulales</taxon>
        <taxon>Auriscalpiaceae</taxon>
        <taxon>Auriscalpium</taxon>
    </lineage>
</organism>
<dbReference type="Proteomes" id="UP000814033">
    <property type="component" value="Unassembled WGS sequence"/>
</dbReference>
<accession>A0ACB8R9F0</accession>
<reference evidence="1" key="2">
    <citation type="journal article" date="2022" name="New Phytol.">
        <title>Evolutionary transition to the ectomycorrhizal habit in the genomes of a hyperdiverse lineage of mushroom-forming fungi.</title>
        <authorList>
            <person name="Looney B."/>
            <person name="Miyauchi S."/>
            <person name="Morin E."/>
            <person name="Drula E."/>
            <person name="Courty P.E."/>
            <person name="Kohler A."/>
            <person name="Kuo A."/>
            <person name="LaButti K."/>
            <person name="Pangilinan J."/>
            <person name="Lipzen A."/>
            <person name="Riley R."/>
            <person name="Andreopoulos W."/>
            <person name="He G."/>
            <person name="Johnson J."/>
            <person name="Nolan M."/>
            <person name="Tritt A."/>
            <person name="Barry K.W."/>
            <person name="Grigoriev I.V."/>
            <person name="Nagy L.G."/>
            <person name="Hibbett D."/>
            <person name="Henrissat B."/>
            <person name="Matheny P.B."/>
            <person name="Labbe J."/>
            <person name="Martin F.M."/>
        </authorList>
    </citation>
    <scope>NUCLEOTIDE SEQUENCE</scope>
    <source>
        <strain evidence="1">FP105234-sp</strain>
    </source>
</reference>
<keyword evidence="2" id="KW-1185">Reference proteome</keyword>